<accession>A0ABP7AR41</accession>
<evidence type="ECO:0000313" key="1">
    <source>
        <dbReference type="EMBL" id="GAA3638679.1"/>
    </source>
</evidence>
<organism evidence="1 2">
    <name type="scientific">Microlunatus ginsengisoli</name>
    <dbReference type="NCBI Taxonomy" id="363863"/>
    <lineage>
        <taxon>Bacteria</taxon>
        <taxon>Bacillati</taxon>
        <taxon>Actinomycetota</taxon>
        <taxon>Actinomycetes</taxon>
        <taxon>Propionibacteriales</taxon>
        <taxon>Propionibacteriaceae</taxon>
        <taxon>Microlunatus</taxon>
    </lineage>
</organism>
<comment type="caution">
    <text evidence="1">The sequence shown here is derived from an EMBL/GenBank/DDBJ whole genome shotgun (WGS) entry which is preliminary data.</text>
</comment>
<protein>
    <submittedName>
        <fullName evidence="1">Uncharacterized protein</fullName>
    </submittedName>
</protein>
<gene>
    <name evidence="1" type="ORF">GCM10022236_46350</name>
</gene>
<keyword evidence="2" id="KW-1185">Reference proteome</keyword>
<evidence type="ECO:0000313" key="2">
    <source>
        <dbReference type="Proteomes" id="UP001501490"/>
    </source>
</evidence>
<proteinExistence type="predicted"/>
<reference evidence="2" key="1">
    <citation type="journal article" date="2019" name="Int. J. Syst. Evol. Microbiol.">
        <title>The Global Catalogue of Microorganisms (GCM) 10K type strain sequencing project: providing services to taxonomists for standard genome sequencing and annotation.</title>
        <authorList>
            <consortium name="The Broad Institute Genomics Platform"/>
            <consortium name="The Broad Institute Genome Sequencing Center for Infectious Disease"/>
            <person name="Wu L."/>
            <person name="Ma J."/>
        </authorList>
    </citation>
    <scope>NUCLEOTIDE SEQUENCE [LARGE SCALE GENOMIC DNA]</scope>
    <source>
        <strain evidence="2">JCM 16929</strain>
    </source>
</reference>
<dbReference type="EMBL" id="BAABAB010000049">
    <property type="protein sequence ID" value="GAA3638679.1"/>
    <property type="molecule type" value="Genomic_DNA"/>
</dbReference>
<sequence length="91" mass="10043">MIVRGSVARDAGVEGTDLADEPLSLGVLEVEDLLTGPVQVVGDVRDLFVQTIGRVRQDSPRRPPETSTAKWWSQEGQVTVARVWPSVFTRR</sequence>
<name>A0ABP7AR41_9ACTN</name>
<dbReference type="Proteomes" id="UP001501490">
    <property type="component" value="Unassembled WGS sequence"/>
</dbReference>